<organism evidence="10 11">
    <name type="scientific">Biomphalaria glabrata</name>
    <name type="common">Bloodfluke planorb</name>
    <name type="synonym">Freshwater snail</name>
    <dbReference type="NCBI Taxonomy" id="6526"/>
    <lineage>
        <taxon>Eukaryota</taxon>
        <taxon>Metazoa</taxon>
        <taxon>Spiralia</taxon>
        <taxon>Lophotrochozoa</taxon>
        <taxon>Mollusca</taxon>
        <taxon>Gastropoda</taxon>
        <taxon>Heterobranchia</taxon>
        <taxon>Euthyneura</taxon>
        <taxon>Panpulmonata</taxon>
        <taxon>Hygrophila</taxon>
        <taxon>Lymnaeoidea</taxon>
        <taxon>Planorbidae</taxon>
        <taxon>Biomphalaria</taxon>
    </lineage>
</organism>
<proteinExistence type="inferred from homology"/>
<name>A0A9U8EFF1_BIOGL</name>
<dbReference type="RefSeq" id="XP_013084917.2">
    <property type="nucleotide sequence ID" value="XM_013229463.2"/>
</dbReference>
<evidence type="ECO:0000313" key="11">
    <source>
        <dbReference type="RefSeq" id="XP_013084917.2"/>
    </source>
</evidence>
<evidence type="ECO:0000256" key="2">
    <source>
        <dbReference type="ARBA" id="ARBA00012776"/>
    </source>
</evidence>
<dbReference type="EC" id="3.5.4.9" evidence="2"/>
<dbReference type="FunFam" id="3.40.50.10860:FF:000005">
    <property type="entry name" value="C-1-tetrahydrofolate synthase, cytoplasmic, putative"/>
    <property type="match status" value="1"/>
</dbReference>
<dbReference type="OMA" id="TKCHASA"/>
<dbReference type="FunFam" id="3.40.50.720:FF:000070">
    <property type="entry name" value="probable bifunctional methylenetetrahydrofolate dehydrogenase/cyclohydrolase 2"/>
    <property type="match status" value="1"/>
</dbReference>
<dbReference type="Pfam" id="PF00763">
    <property type="entry name" value="THF_DHG_CYH"/>
    <property type="match status" value="1"/>
</dbReference>
<keyword evidence="3" id="KW-0554">One-carbon metabolism</keyword>
<dbReference type="CDD" id="cd01080">
    <property type="entry name" value="NAD_bind_m-THF_DH_Cyclohyd"/>
    <property type="match status" value="1"/>
</dbReference>
<keyword evidence="10" id="KW-1185">Reference proteome</keyword>
<comment type="subunit">
    <text evidence="1">Homodimer.</text>
</comment>
<gene>
    <name evidence="11" type="primary">LOC106069734</name>
</gene>
<comment type="catalytic activity">
    <reaction evidence="7">
        <text>(6R)-5,10-methenyltetrahydrofolate + H2O = (6R)-10-formyltetrahydrofolate + H(+)</text>
        <dbReference type="Rhea" id="RHEA:23700"/>
        <dbReference type="ChEBI" id="CHEBI:15377"/>
        <dbReference type="ChEBI" id="CHEBI:15378"/>
        <dbReference type="ChEBI" id="CHEBI:57455"/>
        <dbReference type="ChEBI" id="CHEBI:195366"/>
        <dbReference type="EC" id="3.5.4.9"/>
    </reaction>
</comment>
<dbReference type="GO" id="GO:0004487">
    <property type="term" value="F:methylenetetrahydrofolate dehydrogenase (NAD+) activity"/>
    <property type="evidence" value="ECO:0007669"/>
    <property type="project" value="TreeGrafter"/>
</dbReference>
<evidence type="ECO:0000259" key="8">
    <source>
        <dbReference type="Pfam" id="PF00763"/>
    </source>
</evidence>
<dbReference type="GO" id="GO:0005739">
    <property type="term" value="C:mitochondrion"/>
    <property type="evidence" value="ECO:0007669"/>
    <property type="project" value="TreeGrafter"/>
</dbReference>
<dbReference type="GO" id="GO:0035999">
    <property type="term" value="P:tetrahydrofolate interconversion"/>
    <property type="evidence" value="ECO:0007669"/>
    <property type="project" value="TreeGrafter"/>
</dbReference>
<dbReference type="SUPFAM" id="SSF53223">
    <property type="entry name" value="Aminoacid dehydrogenase-like, N-terminal domain"/>
    <property type="match status" value="1"/>
</dbReference>
<dbReference type="Proteomes" id="UP001165740">
    <property type="component" value="Chromosome 2"/>
</dbReference>
<dbReference type="PANTHER" id="PTHR48099:SF11">
    <property type="entry name" value="BIFUNCTIONAL METHYLENETETRAHYDROFOLATE DEHYDROGENASE_CYCLOHYDROLASE, MITOCHONDRIAL"/>
    <property type="match status" value="1"/>
</dbReference>
<dbReference type="Gene3D" id="3.40.50.10860">
    <property type="entry name" value="Leucine Dehydrogenase, chain A, domain 1"/>
    <property type="match status" value="1"/>
</dbReference>
<evidence type="ECO:0000256" key="1">
    <source>
        <dbReference type="ARBA" id="ARBA00011738"/>
    </source>
</evidence>
<dbReference type="Pfam" id="PF02882">
    <property type="entry name" value="THF_DHG_CYH_C"/>
    <property type="match status" value="1"/>
</dbReference>
<dbReference type="GO" id="GO:0004477">
    <property type="term" value="F:methenyltetrahydrofolate cyclohydrolase activity"/>
    <property type="evidence" value="ECO:0007669"/>
    <property type="project" value="UniProtKB-EC"/>
</dbReference>
<dbReference type="OrthoDB" id="5126881at2759"/>
<keyword evidence="5" id="KW-0560">Oxidoreductase</keyword>
<dbReference type="SUPFAM" id="SSF51735">
    <property type="entry name" value="NAD(P)-binding Rossmann-fold domains"/>
    <property type="match status" value="1"/>
</dbReference>
<dbReference type="InterPro" id="IPR036291">
    <property type="entry name" value="NAD(P)-bd_dom_sf"/>
</dbReference>
<evidence type="ECO:0000256" key="7">
    <source>
        <dbReference type="ARBA" id="ARBA00036357"/>
    </source>
</evidence>
<evidence type="ECO:0000256" key="3">
    <source>
        <dbReference type="ARBA" id="ARBA00022563"/>
    </source>
</evidence>
<keyword evidence="4" id="KW-0378">Hydrolase</keyword>
<accession>A0A9U8EFF1</accession>
<feature type="domain" description="Tetrahydrofolate dehydrogenase/cyclohydrolase catalytic" evidence="8">
    <location>
        <begin position="129"/>
        <end position="244"/>
    </location>
</feature>
<evidence type="ECO:0000259" key="9">
    <source>
        <dbReference type="Pfam" id="PF02882"/>
    </source>
</evidence>
<dbReference type="InterPro" id="IPR020631">
    <property type="entry name" value="THF_DH/CycHdrlase_NAD-bd_dom"/>
</dbReference>
<evidence type="ECO:0000256" key="5">
    <source>
        <dbReference type="ARBA" id="ARBA00023002"/>
    </source>
</evidence>
<evidence type="ECO:0000313" key="10">
    <source>
        <dbReference type="Proteomes" id="UP001165740"/>
    </source>
</evidence>
<dbReference type="Gene3D" id="3.40.50.720">
    <property type="entry name" value="NAD(P)-binding Rossmann-like Domain"/>
    <property type="match status" value="1"/>
</dbReference>
<dbReference type="InterPro" id="IPR000672">
    <property type="entry name" value="THF_DH/CycHdrlase"/>
</dbReference>
<evidence type="ECO:0000256" key="4">
    <source>
        <dbReference type="ARBA" id="ARBA00022801"/>
    </source>
</evidence>
<dbReference type="PRINTS" id="PR00085">
    <property type="entry name" value="THFDHDRGNASE"/>
</dbReference>
<feature type="domain" description="Tetrahydrofolate dehydrogenase/cyclohydrolase NAD(P)-binding" evidence="9">
    <location>
        <begin position="263"/>
        <end position="418"/>
    </location>
</feature>
<dbReference type="InterPro" id="IPR046346">
    <property type="entry name" value="Aminoacid_DH-like_N_sf"/>
</dbReference>
<dbReference type="InterPro" id="IPR020630">
    <property type="entry name" value="THF_DH/CycHdrlase_cat_dom"/>
</dbReference>
<protein>
    <recommendedName>
        <fullName evidence="2">methenyltetrahydrofolate cyclohydrolase</fullName>
        <ecNumber evidence="2">3.5.4.9</ecNumber>
    </recommendedName>
</protein>
<dbReference type="GeneID" id="106069734"/>
<reference evidence="11" key="1">
    <citation type="submission" date="2025-08" db="UniProtKB">
        <authorList>
            <consortium name="RefSeq"/>
        </authorList>
    </citation>
    <scope>IDENTIFICATION</scope>
</reference>
<evidence type="ECO:0000256" key="6">
    <source>
        <dbReference type="ARBA" id="ARBA00023268"/>
    </source>
</evidence>
<dbReference type="GO" id="GO:0004488">
    <property type="term" value="F:methylenetetrahydrofolate dehydrogenase (NADP+) activity"/>
    <property type="evidence" value="ECO:0007669"/>
    <property type="project" value="InterPro"/>
</dbReference>
<dbReference type="HAMAP" id="MF_01576">
    <property type="entry name" value="THF_DHG_CYH"/>
    <property type="match status" value="1"/>
</dbReference>
<dbReference type="AlphaFoldDB" id="A0A9U8EFF1"/>
<keyword evidence="6" id="KW-0511">Multifunctional enzyme</keyword>
<sequence length="433" mass="46997">MHSTMLCIRSIRYHTNKIHGLGLIDLVHYGLPINLTTYTLCKLPLLQMNRQLHSLHCNYLQCTIKLKTVPLELKNKGLLRQNPGKNFIFFATRNTHDQSALTSIKSHTGSENLKYFIKPELSLSKAAVIDGKAIAQVIKDEIKTEVSSLVADGKRAPHLSVLLVGNNPASIIYVRNKALAAQYTGISCDILRIPENVSEGEVLKEIEALNRLPEVDGILVQLPLPPNMSERTVCDAVLPGKDVDGFNVLNVGRFCVNQEAFIPATPSGVLEILKRLNINTLGKNAVVCGRSKNVGLPIALHLHASQNKGSTIGDATTTICHRNTPPDQLRHFIKSADILVTATGIPGLVTADMVKDGVVVIDVGITRILDKNGKARLVGDVDFAGVSKKASYITPVPGGVGPVTVAMVIKNTLAAYKNELDYGPWNKSVLPSR</sequence>
<dbReference type="PANTHER" id="PTHR48099">
    <property type="entry name" value="C-1-TETRAHYDROFOLATE SYNTHASE, CYTOPLASMIC-RELATED"/>
    <property type="match status" value="1"/>
</dbReference>